<evidence type="ECO:0000256" key="3">
    <source>
        <dbReference type="ARBA" id="ARBA00022729"/>
    </source>
</evidence>
<proteinExistence type="predicted"/>
<dbReference type="SMART" id="SM00837">
    <property type="entry name" value="DPBB_1"/>
    <property type="match status" value="1"/>
</dbReference>
<protein>
    <recommendedName>
        <fullName evidence="5">Expansin-like EG45 domain-containing protein</fullName>
    </recommendedName>
</protein>
<evidence type="ECO:0000313" key="7">
    <source>
        <dbReference type="Proteomes" id="UP001279734"/>
    </source>
</evidence>
<dbReference type="InterPro" id="IPR009009">
    <property type="entry name" value="RlpA-like_DPBB"/>
</dbReference>
<dbReference type="InterPro" id="IPR007112">
    <property type="entry name" value="Expansin/allergen_DPBB_dom"/>
</dbReference>
<keyword evidence="3 4" id="KW-0732">Signal</keyword>
<dbReference type="Pfam" id="PF03330">
    <property type="entry name" value="DPBB_1"/>
    <property type="match status" value="1"/>
</dbReference>
<feature type="chain" id="PRO_5042278369" description="Expansin-like EG45 domain-containing protein" evidence="4">
    <location>
        <begin position="24"/>
        <end position="131"/>
    </location>
</feature>
<sequence length="131" mass="13652">MGGEMRLLAVVAMMLCLSGGAHAAVGIGVFYGPPYTPSACYRGANEGVMVAGVSAELWNNGAACGRYYTVTCIGGTNEAPHPCKPNTSVTVKVVDYCQLGCQGQINLSRDAFARIANPDAGIVRIQYFQAG</sequence>
<keyword evidence="7" id="KW-1185">Reference proteome</keyword>
<evidence type="ECO:0000313" key="6">
    <source>
        <dbReference type="EMBL" id="GMH24936.1"/>
    </source>
</evidence>
<organism evidence="6 7">
    <name type="scientific">Nepenthes gracilis</name>
    <name type="common">Slender pitcher plant</name>
    <dbReference type="NCBI Taxonomy" id="150966"/>
    <lineage>
        <taxon>Eukaryota</taxon>
        <taxon>Viridiplantae</taxon>
        <taxon>Streptophyta</taxon>
        <taxon>Embryophyta</taxon>
        <taxon>Tracheophyta</taxon>
        <taxon>Spermatophyta</taxon>
        <taxon>Magnoliopsida</taxon>
        <taxon>eudicotyledons</taxon>
        <taxon>Gunneridae</taxon>
        <taxon>Pentapetalae</taxon>
        <taxon>Caryophyllales</taxon>
        <taxon>Nepenthaceae</taxon>
        <taxon>Nepenthes</taxon>
    </lineage>
</organism>
<evidence type="ECO:0000259" key="5">
    <source>
        <dbReference type="PROSITE" id="PS50842"/>
    </source>
</evidence>
<feature type="domain" description="Expansin-like EG45" evidence="5">
    <location>
        <begin position="22"/>
        <end position="131"/>
    </location>
</feature>
<dbReference type="FunFam" id="2.40.40.10:FF:000005">
    <property type="entry name" value="Barwin-related endoglucanase"/>
    <property type="match status" value="1"/>
</dbReference>
<name>A0AAD3TAD4_NEPGR</name>
<dbReference type="CDD" id="cd22269">
    <property type="entry name" value="DPBB_EG45-like"/>
    <property type="match status" value="1"/>
</dbReference>
<keyword evidence="2" id="KW-0964">Secreted</keyword>
<reference evidence="6" key="1">
    <citation type="submission" date="2023-05" db="EMBL/GenBank/DDBJ databases">
        <title>Nepenthes gracilis genome sequencing.</title>
        <authorList>
            <person name="Fukushima K."/>
        </authorList>
    </citation>
    <scope>NUCLEOTIDE SEQUENCE</scope>
    <source>
        <strain evidence="6">SING2019-196</strain>
    </source>
</reference>
<dbReference type="PANTHER" id="PTHR47295">
    <property type="entry name" value="EG45-LIKE DOMAIN CONTAINING PROTEIN 1-RELATED"/>
    <property type="match status" value="1"/>
</dbReference>
<dbReference type="InterPro" id="IPR036908">
    <property type="entry name" value="RlpA-like_sf"/>
</dbReference>
<dbReference type="EMBL" id="BSYO01000028">
    <property type="protein sequence ID" value="GMH24936.1"/>
    <property type="molecule type" value="Genomic_DNA"/>
</dbReference>
<evidence type="ECO:0000256" key="1">
    <source>
        <dbReference type="ARBA" id="ARBA00004613"/>
    </source>
</evidence>
<dbReference type="PROSITE" id="PS50842">
    <property type="entry name" value="EXPANSIN_EG45"/>
    <property type="match status" value="1"/>
</dbReference>
<dbReference type="InterPro" id="IPR044206">
    <property type="entry name" value="EGC1/2"/>
</dbReference>
<evidence type="ECO:0000256" key="4">
    <source>
        <dbReference type="SAM" id="SignalP"/>
    </source>
</evidence>
<comment type="subcellular location">
    <subcellularLocation>
        <location evidence="1">Secreted</location>
    </subcellularLocation>
</comment>
<dbReference type="Proteomes" id="UP001279734">
    <property type="component" value="Unassembled WGS sequence"/>
</dbReference>
<feature type="signal peptide" evidence="4">
    <location>
        <begin position="1"/>
        <end position="23"/>
    </location>
</feature>
<accession>A0AAD3TAD4</accession>
<dbReference type="Gene3D" id="2.40.40.10">
    <property type="entry name" value="RlpA-like domain"/>
    <property type="match status" value="1"/>
</dbReference>
<comment type="caution">
    <text evidence="6">The sequence shown here is derived from an EMBL/GenBank/DDBJ whole genome shotgun (WGS) entry which is preliminary data.</text>
</comment>
<dbReference type="PANTHER" id="PTHR47295:SF5">
    <property type="entry name" value="EG45-LIKE DOMAIN CONTAINING PROTEIN 2"/>
    <property type="match status" value="1"/>
</dbReference>
<dbReference type="SUPFAM" id="SSF50685">
    <property type="entry name" value="Barwin-like endoglucanases"/>
    <property type="match status" value="1"/>
</dbReference>
<evidence type="ECO:0000256" key="2">
    <source>
        <dbReference type="ARBA" id="ARBA00022525"/>
    </source>
</evidence>
<dbReference type="AlphaFoldDB" id="A0AAD3TAD4"/>
<dbReference type="GO" id="GO:0048046">
    <property type="term" value="C:apoplast"/>
    <property type="evidence" value="ECO:0007669"/>
    <property type="project" value="InterPro"/>
</dbReference>
<gene>
    <name evidence="6" type="ORF">Nepgr_026779</name>
</gene>
<dbReference type="GO" id="GO:0009627">
    <property type="term" value="P:systemic acquired resistance"/>
    <property type="evidence" value="ECO:0007669"/>
    <property type="project" value="InterPro"/>
</dbReference>